<reference evidence="4" key="1">
    <citation type="submission" date="2022-11" db="UniProtKB">
        <authorList>
            <consortium name="EnsemblMetazoa"/>
        </authorList>
    </citation>
    <scope>IDENTIFICATION</scope>
</reference>
<dbReference type="InterPro" id="IPR000315">
    <property type="entry name" value="Znf_B-box"/>
</dbReference>
<dbReference type="EnsemblMetazoa" id="XM_038206857.1">
    <property type="protein sequence ID" value="XP_038062785.1"/>
    <property type="gene ID" value="LOC119733273"/>
</dbReference>
<dbReference type="GeneID" id="119733273"/>
<dbReference type="PANTHER" id="PTHR25462">
    <property type="entry name" value="BONUS, ISOFORM C-RELATED"/>
    <property type="match status" value="1"/>
</dbReference>
<dbReference type="GO" id="GO:0008270">
    <property type="term" value="F:zinc ion binding"/>
    <property type="evidence" value="ECO:0007669"/>
    <property type="project" value="UniProtKB-KW"/>
</dbReference>
<proteinExistence type="predicted"/>
<dbReference type="Proteomes" id="UP000887568">
    <property type="component" value="Unplaced"/>
</dbReference>
<protein>
    <recommendedName>
        <fullName evidence="3">B box-type domain-containing protein</fullName>
    </recommendedName>
</protein>
<evidence type="ECO:0000259" key="3">
    <source>
        <dbReference type="PROSITE" id="PS50119"/>
    </source>
</evidence>
<dbReference type="CDD" id="cd19798">
    <property type="entry name" value="Bbox2_BRAT-like"/>
    <property type="match status" value="1"/>
</dbReference>
<evidence type="ECO:0000313" key="4">
    <source>
        <dbReference type="EnsemblMetazoa" id="XP_038062785.1"/>
    </source>
</evidence>
<dbReference type="SMART" id="SM00336">
    <property type="entry name" value="BBOX"/>
    <property type="match status" value="1"/>
</dbReference>
<accession>A0A914AFN2</accession>
<keyword evidence="1" id="KW-0862">Zinc</keyword>
<keyword evidence="5" id="KW-1185">Reference proteome</keyword>
<organism evidence="4 5">
    <name type="scientific">Patiria miniata</name>
    <name type="common">Bat star</name>
    <name type="synonym">Asterina miniata</name>
    <dbReference type="NCBI Taxonomy" id="46514"/>
    <lineage>
        <taxon>Eukaryota</taxon>
        <taxon>Metazoa</taxon>
        <taxon>Echinodermata</taxon>
        <taxon>Eleutherozoa</taxon>
        <taxon>Asterozoa</taxon>
        <taxon>Asteroidea</taxon>
        <taxon>Valvatacea</taxon>
        <taxon>Valvatida</taxon>
        <taxon>Asterinidae</taxon>
        <taxon>Patiria</taxon>
    </lineage>
</organism>
<dbReference type="AlphaFoldDB" id="A0A914AFN2"/>
<dbReference type="Gene3D" id="2.120.10.30">
    <property type="entry name" value="TolB, C-terminal domain"/>
    <property type="match status" value="1"/>
</dbReference>
<evidence type="ECO:0000256" key="2">
    <source>
        <dbReference type="SAM" id="Coils"/>
    </source>
</evidence>
<dbReference type="OrthoDB" id="264520at2759"/>
<sequence>MCSACIKMHLRFASSSDHEVAPLEDIRERKVTVTKKHQRHAKCPIHEGEVTRFFCKTCETLICRDCTVIDHCKPEHSYIDRNLATSTYKQSLAELVPPLENTMTELQKSQERVSKIKEDLGVAVKRVMTEVKDRAAEIRAQVTAQENRILDDIENIQTDREQKLAECEKTMGLAAERFQYSLDTAREVTKTESDSDFLSLYATISKDLKLLADQSMPKVDHRLAFLKFKQSEGIGGISLGEVVTEGKWELCREFGKKGRGPGEFNVAWDIAARQPDEIAVTEYYNKRVVICSIDGNQKSTIPMQGCPLGIAATRNDNRLVVVEEGASHVKVFNSDNTLAYKFPTVPPSEVGKTTVNLQSVAVKNDGTIAVGDVARMVLTVHSPTDGELLHTIPVKIKPYFLAFDSNDRAIISDYTSQTVDIAGGNGTTKRTFKPTINGQPVCNCYGVCTDSSGIYVAMSNGWNTGHIHHYDPQGGFLQCIAQGLYYSWGITFTSGGQLAVADWTSVKMYHQV</sequence>
<dbReference type="InterPro" id="IPR047153">
    <property type="entry name" value="TRIM45/56/19-like"/>
</dbReference>
<dbReference type="PROSITE" id="PS50119">
    <property type="entry name" value="ZF_BBOX"/>
    <property type="match status" value="1"/>
</dbReference>
<feature type="domain" description="B box-type" evidence="3">
    <location>
        <begin position="38"/>
        <end position="81"/>
    </location>
</feature>
<evidence type="ECO:0000256" key="1">
    <source>
        <dbReference type="PROSITE-ProRule" id="PRU00024"/>
    </source>
</evidence>
<evidence type="ECO:0000313" key="5">
    <source>
        <dbReference type="Proteomes" id="UP000887568"/>
    </source>
</evidence>
<name>A0A914AFN2_PATMI</name>
<dbReference type="OMA" id="DERMITS"/>
<dbReference type="SUPFAM" id="SSF101898">
    <property type="entry name" value="NHL repeat"/>
    <property type="match status" value="1"/>
</dbReference>
<dbReference type="PANTHER" id="PTHR25462:SF296">
    <property type="entry name" value="MEIOTIC P26, ISOFORM F"/>
    <property type="match status" value="1"/>
</dbReference>
<dbReference type="Gene3D" id="3.30.160.60">
    <property type="entry name" value="Classic Zinc Finger"/>
    <property type="match status" value="1"/>
</dbReference>
<dbReference type="RefSeq" id="XP_038062785.1">
    <property type="nucleotide sequence ID" value="XM_038206857.1"/>
</dbReference>
<keyword evidence="1" id="KW-0479">Metal-binding</keyword>
<dbReference type="Pfam" id="PF00643">
    <property type="entry name" value="zf-B_box"/>
    <property type="match status" value="1"/>
</dbReference>
<feature type="coiled-coil region" evidence="2">
    <location>
        <begin position="99"/>
        <end position="148"/>
    </location>
</feature>
<keyword evidence="2" id="KW-0175">Coiled coil</keyword>
<dbReference type="InterPro" id="IPR011042">
    <property type="entry name" value="6-blade_b-propeller_TolB-like"/>
</dbReference>
<dbReference type="SUPFAM" id="SSF57845">
    <property type="entry name" value="B-box zinc-binding domain"/>
    <property type="match status" value="1"/>
</dbReference>
<keyword evidence="1" id="KW-0863">Zinc-finger</keyword>